<keyword evidence="3" id="KW-1185">Reference proteome</keyword>
<dbReference type="AlphaFoldDB" id="A0A2Z7A5X9"/>
<evidence type="ECO:0000313" key="2">
    <source>
        <dbReference type="EMBL" id="KZV14290.1"/>
    </source>
</evidence>
<accession>A0A2Z7A5X9</accession>
<dbReference type="EMBL" id="KV020993">
    <property type="protein sequence ID" value="KZV14290.1"/>
    <property type="molecule type" value="Genomic_DNA"/>
</dbReference>
<evidence type="ECO:0000313" key="1">
    <source>
        <dbReference type="EMBL" id="KZV14016.1"/>
    </source>
</evidence>
<dbReference type="EMBL" id="KV022870">
    <property type="protein sequence ID" value="KZV14016.1"/>
    <property type="molecule type" value="Genomic_DNA"/>
</dbReference>
<dbReference type="Proteomes" id="UP000250235">
    <property type="component" value="Unassembled WGS sequence"/>
</dbReference>
<proteinExistence type="predicted"/>
<protein>
    <submittedName>
        <fullName evidence="2">Uncharacterized protein</fullName>
    </submittedName>
</protein>
<reference evidence="2 3" key="1">
    <citation type="journal article" date="2015" name="Proc. Natl. Acad. Sci. U.S.A.">
        <title>The resurrection genome of Boea hygrometrica: A blueprint for survival of dehydration.</title>
        <authorList>
            <person name="Xiao L."/>
            <person name="Yang G."/>
            <person name="Zhang L."/>
            <person name="Yang X."/>
            <person name="Zhao S."/>
            <person name="Ji Z."/>
            <person name="Zhou Q."/>
            <person name="Hu M."/>
            <person name="Wang Y."/>
            <person name="Chen M."/>
            <person name="Xu Y."/>
            <person name="Jin H."/>
            <person name="Xiao X."/>
            <person name="Hu G."/>
            <person name="Bao F."/>
            <person name="Hu Y."/>
            <person name="Wan P."/>
            <person name="Li L."/>
            <person name="Deng X."/>
            <person name="Kuang T."/>
            <person name="Xiang C."/>
            <person name="Zhu J.K."/>
            <person name="Oliver M.J."/>
            <person name="He Y."/>
        </authorList>
    </citation>
    <scope>NUCLEOTIDE SEQUENCE [LARGE SCALE GENOMIC DNA]</scope>
    <source>
        <strain evidence="3">cv. XS01</strain>
    </source>
</reference>
<evidence type="ECO:0000313" key="3">
    <source>
        <dbReference type="Proteomes" id="UP000250235"/>
    </source>
</evidence>
<name>A0A2Z7A5X9_9LAMI</name>
<gene>
    <name evidence="2" type="ORF">F511_43795</name>
    <name evidence="1" type="ORF">F511_44614</name>
</gene>
<sequence>MSAWGNDVYWREVSFSGNQICHLGEHDVYWREVFVRWLIVLWTSAMYCGSSSDVMEIVWTFRMSCAASINSDLYGFSLAALVLQFRD</sequence>
<organism evidence="2 3">
    <name type="scientific">Dorcoceras hygrometricum</name>
    <dbReference type="NCBI Taxonomy" id="472368"/>
    <lineage>
        <taxon>Eukaryota</taxon>
        <taxon>Viridiplantae</taxon>
        <taxon>Streptophyta</taxon>
        <taxon>Embryophyta</taxon>
        <taxon>Tracheophyta</taxon>
        <taxon>Spermatophyta</taxon>
        <taxon>Magnoliopsida</taxon>
        <taxon>eudicotyledons</taxon>
        <taxon>Gunneridae</taxon>
        <taxon>Pentapetalae</taxon>
        <taxon>asterids</taxon>
        <taxon>lamiids</taxon>
        <taxon>Lamiales</taxon>
        <taxon>Gesneriaceae</taxon>
        <taxon>Didymocarpoideae</taxon>
        <taxon>Trichosporeae</taxon>
        <taxon>Loxocarpinae</taxon>
        <taxon>Dorcoceras</taxon>
    </lineage>
</organism>
<reference evidence="2" key="2">
    <citation type="submission" date="2016-02" db="EMBL/GenBank/DDBJ databases">
        <authorList>
            <person name="Alioto T."/>
            <person name="Alioto T."/>
        </authorList>
    </citation>
    <scope>NUCLEOTIDE SEQUENCE</scope>
</reference>